<evidence type="ECO:0000256" key="8">
    <source>
        <dbReference type="ARBA" id="ARBA00023268"/>
    </source>
</evidence>
<evidence type="ECO:0000256" key="7">
    <source>
        <dbReference type="ARBA" id="ARBA00023160"/>
    </source>
</evidence>
<dbReference type="GO" id="GO:0005737">
    <property type="term" value="C:cytoplasm"/>
    <property type="evidence" value="ECO:0007669"/>
    <property type="project" value="UniProtKB-SubCell"/>
</dbReference>
<keyword evidence="4 14" id="KW-0808">Transferase</keyword>
<keyword evidence="18" id="KW-1185">Reference proteome</keyword>
<protein>
    <recommendedName>
        <fullName evidence="14">Beta-ketoacyl-[acyl-carrier-protein] synthase III</fullName>
        <shortName evidence="14">Beta-ketoacyl-ACP synthase III</shortName>
        <shortName evidence="14">KAS III</shortName>
        <ecNumber evidence="14">2.3.1.180</ecNumber>
    </recommendedName>
    <alternativeName>
        <fullName evidence="14">3-oxoacyl-[acyl-carrier-protein] synthase 3</fullName>
    </alternativeName>
    <alternativeName>
        <fullName evidence="14">3-oxoacyl-[acyl-carrier-protein] synthase III</fullName>
    </alternativeName>
</protein>
<comment type="caution">
    <text evidence="17">The sequence shown here is derived from an EMBL/GenBank/DDBJ whole genome shotgun (WGS) entry which is preliminary data.</text>
</comment>
<accession>A0A6M0H2A7</accession>
<comment type="similarity">
    <text evidence="2 14">Belongs to the thiolase-like superfamily. FabH family.</text>
</comment>
<comment type="catalytic activity">
    <reaction evidence="10">
        <text>malonyl-[ACP] + acetyl-CoA + H(+) = 3-oxobutanoyl-[ACP] + CO2 + CoA</text>
        <dbReference type="Rhea" id="RHEA:12080"/>
        <dbReference type="Rhea" id="RHEA-COMP:9623"/>
        <dbReference type="Rhea" id="RHEA-COMP:9625"/>
        <dbReference type="ChEBI" id="CHEBI:15378"/>
        <dbReference type="ChEBI" id="CHEBI:16526"/>
        <dbReference type="ChEBI" id="CHEBI:57287"/>
        <dbReference type="ChEBI" id="CHEBI:57288"/>
        <dbReference type="ChEBI" id="CHEBI:78449"/>
        <dbReference type="ChEBI" id="CHEBI:78450"/>
        <dbReference type="EC" id="2.3.1.180"/>
    </reaction>
    <physiologicalReaction direction="left-to-right" evidence="10">
        <dbReference type="Rhea" id="RHEA:12081"/>
    </physiologicalReaction>
</comment>
<gene>
    <name evidence="14" type="primary">fabH</name>
    <name evidence="17" type="ORF">G3M99_05655</name>
</gene>
<dbReference type="InterPro" id="IPR013751">
    <property type="entry name" value="ACP_syn_III_N"/>
</dbReference>
<sequence>MKVKIVGTGRCVPSNVVTNDMLSTFLDTSDQWIYSRTGIKQRYISTGESNSQLCIEAAKKALKNANLNGKDIDLIIVATITPDKVTPATACLVQSAIGASSAMAFDISAACSGFVYGINIASQFINSKAYNNALIIGGEVLSKILDWQDRSICVLFGDGAGAAILSRSEEDCIKSIECVSVGEKSDCLTCDGLELKNIYVPHQEEFSNNISMNGKEIFRFAVRVIENSIERILNENNLTFDDIDYVIPHQANSRIIEAVIKAKGYDKEKFYMNMSQYGNTSAASIPIALDELNKNGLLKEGMKLILIGFGGGLTYGSALINWKK</sequence>
<feature type="domain" description="Beta-ketoacyl-[acyl-carrier-protein] synthase III N-terminal" evidence="16">
    <location>
        <begin position="105"/>
        <end position="175"/>
    </location>
</feature>
<comment type="subunit">
    <text evidence="14">Homodimer.</text>
</comment>
<evidence type="ECO:0000256" key="4">
    <source>
        <dbReference type="ARBA" id="ARBA00022679"/>
    </source>
</evidence>
<dbReference type="GO" id="GO:0006633">
    <property type="term" value="P:fatty acid biosynthetic process"/>
    <property type="evidence" value="ECO:0007669"/>
    <property type="project" value="UniProtKB-UniRule"/>
</dbReference>
<feature type="active site" evidence="14">
    <location>
        <position position="279"/>
    </location>
</feature>
<evidence type="ECO:0000256" key="12">
    <source>
        <dbReference type="ARBA" id="ARBA00052467"/>
    </source>
</evidence>
<dbReference type="HAMAP" id="MF_01815">
    <property type="entry name" value="FabH"/>
    <property type="match status" value="1"/>
</dbReference>
<dbReference type="Proteomes" id="UP000481872">
    <property type="component" value="Unassembled WGS sequence"/>
</dbReference>
<comment type="pathway">
    <text evidence="1 14">Lipid metabolism; fatty acid biosynthesis.</text>
</comment>
<evidence type="ECO:0000256" key="13">
    <source>
        <dbReference type="ARBA" id="ARBA00052985"/>
    </source>
</evidence>
<dbReference type="SUPFAM" id="SSF53901">
    <property type="entry name" value="Thiolase-like"/>
    <property type="match status" value="1"/>
</dbReference>
<reference evidence="17 18" key="1">
    <citation type="submission" date="2020-02" db="EMBL/GenBank/DDBJ databases">
        <title>Genome assembly of a novel Clostridium senegalense strain.</title>
        <authorList>
            <person name="Gupta T.B."/>
            <person name="Jauregui R."/>
            <person name="Maclean P."/>
            <person name="Nawarathana A."/>
            <person name="Brightwell G."/>
        </authorList>
    </citation>
    <scope>NUCLEOTIDE SEQUENCE [LARGE SCALE GENOMIC DNA]</scope>
    <source>
        <strain evidence="17 18">AGRFS4</strain>
    </source>
</reference>
<proteinExistence type="inferred from homology"/>
<keyword evidence="14" id="KW-0963">Cytoplasm</keyword>
<evidence type="ECO:0000313" key="18">
    <source>
        <dbReference type="Proteomes" id="UP000481872"/>
    </source>
</evidence>
<comment type="catalytic activity">
    <reaction evidence="11">
        <text>(2S)-2-methylbutanoyl-CoA + malonyl-[ACP] + H(+) = (4S)-4-methyl-3-oxohexanoyl-[ACP] + CO2 + CoA</text>
        <dbReference type="Rhea" id="RHEA:42276"/>
        <dbReference type="Rhea" id="RHEA-COMP:9623"/>
        <dbReference type="Rhea" id="RHEA-COMP:17148"/>
        <dbReference type="ChEBI" id="CHEBI:15378"/>
        <dbReference type="ChEBI" id="CHEBI:16526"/>
        <dbReference type="ChEBI" id="CHEBI:57287"/>
        <dbReference type="ChEBI" id="CHEBI:78449"/>
        <dbReference type="ChEBI" id="CHEBI:88166"/>
        <dbReference type="ChEBI" id="CHEBI:167462"/>
        <dbReference type="EC" id="2.3.1.300"/>
    </reaction>
    <physiologicalReaction direction="left-to-right" evidence="11">
        <dbReference type="Rhea" id="RHEA:42277"/>
    </physiologicalReaction>
</comment>
<evidence type="ECO:0000256" key="3">
    <source>
        <dbReference type="ARBA" id="ARBA00022516"/>
    </source>
</evidence>
<comment type="function">
    <text evidence="14">Catalyzes the condensation reaction of fatty acid synthesis by the addition to an acyl acceptor of two carbons from malonyl-ACP. Catalyzes the first condensation reaction which initiates fatty acid synthesis and may therefore play a role in governing the total rate of fatty acid production. Possesses both acetoacetyl-ACP synthase and acetyl transacylase activities. Its substrate specificity determines the biosynthesis of branched-chain and/or straight-chain of fatty acids.</text>
</comment>
<dbReference type="GO" id="GO:0004315">
    <property type="term" value="F:3-oxoacyl-[acyl-carrier-protein] synthase activity"/>
    <property type="evidence" value="ECO:0007669"/>
    <property type="project" value="InterPro"/>
</dbReference>
<comment type="subcellular location">
    <subcellularLocation>
        <location evidence="14">Cytoplasm</location>
    </subcellularLocation>
</comment>
<dbReference type="NCBIfam" id="TIGR00747">
    <property type="entry name" value="fabH"/>
    <property type="match status" value="1"/>
</dbReference>
<comment type="catalytic activity">
    <reaction evidence="12">
        <text>2-methylpropanoyl-CoA + malonyl-[ACP] + H(+) = 4-methyl-3-oxopentanoyl-[ACP] + CO2 + CoA</text>
        <dbReference type="Rhea" id="RHEA:42268"/>
        <dbReference type="Rhea" id="RHEA-COMP:9623"/>
        <dbReference type="Rhea" id="RHEA-COMP:9940"/>
        <dbReference type="ChEBI" id="CHEBI:15378"/>
        <dbReference type="ChEBI" id="CHEBI:16526"/>
        <dbReference type="ChEBI" id="CHEBI:57287"/>
        <dbReference type="ChEBI" id="CHEBI:57338"/>
        <dbReference type="ChEBI" id="CHEBI:78449"/>
        <dbReference type="ChEBI" id="CHEBI:78820"/>
        <dbReference type="EC" id="2.3.1.300"/>
    </reaction>
    <physiologicalReaction direction="left-to-right" evidence="12">
        <dbReference type="Rhea" id="RHEA:42269"/>
    </physiologicalReaction>
</comment>
<keyword evidence="5 14" id="KW-0276">Fatty acid metabolism</keyword>
<evidence type="ECO:0000256" key="9">
    <source>
        <dbReference type="ARBA" id="ARBA00023315"/>
    </source>
</evidence>
<keyword evidence="9 14" id="KW-0012">Acyltransferase</keyword>
<dbReference type="InterPro" id="IPR013747">
    <property type="entry name" value="ACP_syn_III_C"/>
</dbReference>
<dbReference type="NCBIfam" id="NF006829">
    <property type="entry name" value="PRK09352.1"/>
    <property type="match status" value="1"/>
</dbReference>
<evidence type="ECO:0000256" key="11">
    <source>
        <dbReference type="ARBA" id="ARBA00052407"/>
    </source>
</evidence>
<name>A0A6M0H2A7_9CLOT</name>
<dbReference type="GO" id="GO:0033818">
    <property type="term" value="F:beta-ketoacyl-acyl-carrier-protein synthase III activity"/>
    <property type="evidence" value="ECO:0007669"/>
    <property type="project" value="UniProtKB-UniRule"/>
</dbReference>
<comment type="domain">
    <text evidence="14">The last Arg residue of the ACP-binding site is essential for the weak association between ACP/AcpP and FabH.</text>
</comment>
<dbReference type="Gene3D" id="3.40.47.10">
    <property type="match status" value="1"/>
</dbReference>
<evidence type="ECO:0000256" key="14">
    <source>
        <dbReference type="HAMAP-Rule" id="MF_01815"/>
    </source>
</evidence>
<evidence type="ECO:0000256" key="5">
    <source>
        <dbReference type="ARBA" id="ARBA00022832"/>
    </source>
</evidence>
<dbReference type="RefSeq" id="WP_061996492.1">
    <property type="nucleotide sequence ID" value="NZ_JAAGPU010000007.1"/>
</dbReference>
<dbReference type="PANTHER" id="PTHR43091:SF1">
    <property type="entry name" value="BETA-KETOACYL-[ACYL-CARRIER-PROTEIN] SYNTHASE III, CHLOROPLASTIC"/>
    <property type="match status" value="1"/>
</dbReference>
<keyword evidence="7 14" id="KW-0275">Fatty acid biosynthesis</keyword>
<feature type="active site" evidence="14">
    <location>
        <position position="111"/>
    </location>
</feature>
<dbReference type="EC" id="2.3.1.180" evidence="14"/>
<dbReference type="PANTHER" id="PTHR43091">
    <property type="entry name" value="3-OXOACYL-[ACYL-CARRIER-PROTEIN] SYNTHASE"/>
    <property type="match status" value="1"/>
</dbReference>
<dbReference type="InterPro" id="IPR004655">
    <property type="entry name" value="FabH"/>
</dbReference>
<keyword evidence="8 14" id="KW-0511">Multifunctional enzyme</keyword>
<dbReference type="Pfam" id="PF08541">
    <property type="entry name" value="ACP_syn_III_C"/>
    <property type="match status" value="1"/>
</dbReference>
<feature type="region of interest" description="ACP-binding" evidence="14">
    <location>
        <begin position="250"/>
        <end position="254"/>
    </location>
</feature>
<dbReference type="CDD" id="cd00830">
    <property type="entry name" value="KAS_III"/>
    <property type="match status" value="1"/>
</dbReference>
<dbReference type="AlphaFoldDB" id="A0A6M0H2A7"/>
<dbReference type="Pfam" id="PF08545">
    <property type="entry name" value="ACP_syn_III"/>
    <property type="match status" value="1"/>
</dbReference>
<dbReference type="InterPro" id="IPR016039">
    <property type="entry name" value="Thiolase-like"/>
</dbReference>
<comment type="catalytic activity">
    <reaction evidence="13">
        <text>3-methylbutanoyl-CoA + malonyl-[ACP] + H(+) = 5-methyl-3-oxohexanoyl-[ACP] + CO2 + CoA</text>
        <dbReference type="Rhea" id="RHEA:42272"/>
        <dbReference type="Rhea" id="RHEA-COMP:9623"/>
        <dbReference type="Rhea" id="RHEA-COMP:9941"/>
        <dbReference type="ChEBI" id="CHEBI:15378"/>
        <dbReference type="ChEBI" id="CHEBI:16526"/>
        <dbReference type="ChEBI" id="CHEBI:57287"/>
        <dbReference type="ChEBI" id="CHEBI:57345"/>
        <dbReference type="ChEBI" id="CHEBI:78449"/>
        <dbReference type="ChEBI" id="CHEBI:78822"/>
        <dbReference type="EC" id="2.3.1.300"/>
    </reaction>
    <physiologicalReaction direction="left-to-right" evidence="13">
        <dbReference type="Rhea" id="RHEA:42273"/>
    </physiologicalReaction>
</comment>
<evidence type="ECO:0000259" key="16">
    <source>
        <dbReference type="Pfam" id="PF08545"/>
    </source>
</evidence>
<evidence type="ECO:0000256" key="2">
    <source>
        <dbReference type="ARBA" id="ARBA00008642"/>
    </source>
</evidence>
<organism evidence="17 18">
    <name type="scientific">Clostridium senegalense</name>
    <dbReference type="NCBI Taxonomy" id="1465809"/>
    <lineage>
        <taxon>Bacteria</taxon>
        <taxon>Bacillati</taxon>
        <taxon>Bacillota</taxon>
        <taxon>Clostridia</taxon>
        <taxon>Eubacteriales</taxon>
        <taxon>Clostridiaceae</taxon>
        <taxon>Clostridium</taxon>
    </lineage>
</organism>
<keyword evidence="3 14" id="KW-0444">Lipid biosynthesis</keyword>
<feature type="domain" description="Beta-ketoacyl-[acyl-carrier-protein] synthase III C-terminal" evidence="15">
    <location>
        <begin position="233"/>
        <end position="322"/>
    </location>
</feature>
<evidence type="ECO:0000259" key="15">
    <source>
        <dbReference type="Pfam" id="PF08541"/>
    </source>
</evidence>
<keyword evidence="6 14" id="KW-0443">Lipid metabolism</keyword>
<feature type="active site" evidence="14">
    <location>
        <position position="249"/>
    </location>
</feature>
<evidence type="ECO:0000256" key="1">
    <source>
        <dbReference type="ARBA" id="ARBA00005194"/>
    </source>
</evidence>
<dbReference type="EMBL" id="JAAGPU010000007">
    <property type="protein sequence ID" value="NEU04358.1"/>
    <property type="molecule type" value="Genomic_DNA"/>
</dbReference>
<evidence type="ECO:0000313" key="17">
    <source>
        <dbReference type="EMBL" id="NEU04358.1"/>
    </source>
</evidence>
<evidence type="ECO:0000256" key="6">
    <source>
        <dbReference type="ARBA" id="ARBA00023098"/>
    </source>
</evidence>
<dbReference type="FunFam" id="3.40.47.10:FF:000004">
    <property type="entry name" value="3-oxoacyl-[acyl-carrier-protein] synthase 3"/>
    <property type="match status" value="1"/>
</dbReference>
<dbReference type="UniPathway" id="UPA00094"/>
<evidence type="ECO:0000256" key="10">
    <source>
        <dbReference type="ARBA" id="ARBA00051096"/>
    </source>
</evidence>